<evidence type="ECO:0000256" key="4">
    <source>
        <dbReference type="ARBA" id="ARBA00012546"/>
    </source>
</evidence>
<proteinExistence type="inferred from homology"/>
<accession>A0A9D1ST99</accession>
<reference evidence="7" key="1">
    <citation type="submission" date="2020-10" db="EMBL/GenBank/DDBJ databases">
        <authorList>
            <person name="Gilroy R."/>
        </authorList>
    </citation>
    <scope>NUCLEOTIDE SEQUENCE</scope>
    <source>
        <strain evidence="7">ChiGjej2B2-16831</strain>
    </source>
</reference>
<evidence type="ECO:0000256" key="5">
    <source>
        <dbReference type="ARBA" id="ARBA00020555"/>
    </source>
</evidence>
<protein>
    <recommendedName>
        <fullName evidence="5">Uronate isomerase</fullName>
        <ecNumber evidence="4">5.3.1.12</ecNumber>
    </recommendedName>
</protein>
<gene>
    <name evidence="7" type="ORF">IAD24_02545</name>
</gene>
<dbReference type="Gene3D" id="1.10.2020.10">
    <property type="entry name" value="uronate isomerase, domain 2, chain A"/>
    <property type="match status" value="1"/>
</dbReference>
<dbReference type="AlphaFoldDB" id="A0A9D1ST99"/>
<comment type="catalytic activity">
    <reaction evidence="1">
        <text>D-glucuronate = D-fructuronate</text>
        <dbReference type="Rhea" id="RHEA:13049"/>
        <dbReference type="ChEBI" id="CHEBI:58720"/>
        <dbReference type="ChEBI" id="CHEBI:59863"/>
        <dbReference type="EC" id="5.3.1.12"/>
    </reaction>
</comment>
<evidence type="ECO:0000256" key="1">
    <source>
        <dbReference type="ARBA" id="ARBA00001165"/>
    </source>
</evidence>
<dbReference type="PANTHER" id="PTHR30068:SF4">
    <property type="entry name" value="URONATE ISOMERASE"/>
    <property type="match status" value="1"/>
</dbReference>
<reference evidence="7" key="2">
    <citation type="journal article" date="2021" name="PeerJ">
        <title>Extensive microbial diversity within the chicken gut microbiome revealed by metagenomics and culture.</title>
        <authorList>
            <person name="Gilroy R."/>
            <person name="Ravi A."/>
            <person name="Getino M."/>
            <person name="Pursley I."/>
            <person name="Horton D.L."/>
            <person name="Alikhan N.F."/>
            <person name="Baker D."/>
            <person name="Gharbi K."/>
            <person name="Hall N."/>
            <person name="Watson M."/>
            <person name="Adriaenssens E.M."/>
            <person name="Foster-Nyarko E."/>
            <person name="Jarju S."/>
            <person name="Secka A."/>
            <person name="Antonio M."/>
            <person name="Oren A."/>
            <person name="Chaudhuri R.R."/>
            <person name="La Ragione R."/>
            <person name="Hildebrand F."/>
            <person name="Pallen M.J."/>
        </authorList>
    </citation>
    <scope>NUCLEOTIDE SEQUENCE</scope>
    <source>
        <strain evidence="7">ChiGjej2B2-16831</strain>
    </source>
</reference>
<dbReference type="GO" id="GO:0042840">
    <property type="term" value="P:D-glucuronate catabolic process"/>
    <property type="evidence" value="ECO:0007669"/>
    <property type="project" value="TreeGrafter"/>
</dbReference>
<dbReference type="Pfam" id="PF02614">
    <property type="entry name" value="UxaC"/>
    <property type="match status" value="1"/>
</dbReference>
<dbReference type="GO" id="GO:0019698">
    <property type="term" value="P:D-galacturonate catabolic process"/>
    <property type="evidence" value="ECO:0007669"/>
    <property type="project" value="TreeGrafter"/>
</dbReference>
<evidence type="ECO:0000256" key="6">
    <source>
        <dbReference type="ARBA" id="ARBA00023235"/>
    </source>
</evidence>
<dbReference type="Gene3D" id="3.20.20.140">
    <property type="entry name" value="Metal-dependent hydrolases"/>
    <property type="match status" value="1"/>
</dbReference>
<keyword evidence="6 7" id="KW-0413">Isomerase</keyword>
<comment type="similarity">
    <text evidence="3">Belongs to the metallo-dependent hydrolases superfamily. Uronate isomerase family.</text>
</comment>
<evidence type="ECO:0000313" key="7">
    <source>
        <dbReference type="EMBL" id="HIU94017.1"/>
    </source>
</evidence>
<evidence type="ECO:0000256" key="3">
    <source>
        <dbReference type="ARBA" id="ARBA00008397"/>
    </source>
</evidence>
<dbReference type="EC" id="5.3.1.12" evidence="4"/>
<dbReference type="InterPro" id="IPR032466">
    <property type="entry name" value="Metal_Hydrolase"/>
</dbReference>
<comment type="pathway">
    <text evidence="2">Carbohydrate metabolism; pentose and glucuronate interconversion.</text>
</comment>
<dbReference type="SUPFAM" id="SSF51556">
    <property type="entry name" value="Metallo-dependent hydrolases"/>
    <property type="match status" value="1"/>
</dbReference>
<organism evidence="7 8">
    <name type="scientific">Candidatus Aphodomorpha intestinavium</name>
    <dbReference type="NCBI Taxonomy" id="2840672"/>
    <lineage>
        <taxon>Bacteria</taxon>
        <taxon>Bacillati</taxon>
        <taxon>Bacillota</taxon>
        <taxon>Clostridia</taxon>
        <taxon>Eubacteriales</taxon>
        <taxon>Candidatus Aphodomorpha</taxon>
    </lineage>
</organism>
<name>A0A9D1ST99_9FIRM</name>
<comment type="caution">
    <text evidence="7">The sequence shown here is derived from an EMBL/GenBank/DDBJ whole genome shotgun (WGS) entry which is preliminary data.</text>
</comment>
<dbReference type="PANTHER" id="PTHR30068">
    <property type="entry name" value="URONATE ISOMERASE"/>
    <property type="match status" value="1"/>
</dbReference>
<evidence type="ECO:0000313" key="8">
    <source>
        <dbReference type="Proteomes" id="UP000824128"/>
    </source>
</evidence>
<dbReference type="InterPro" id="IPR003766">
    <property type="entry name" value="Uronate_isomerase"/>
</dbReference>
<dbReference type="EMBL" id="DVNZ01000081">
    <property type="protein sequence ID" value="HIU94017.1"/>
    <property type="molecule type" value="Genomic_DNA"/>
</dbReference>
<dbReference type="Proteomes" id="UP000824128">
    <property type="component" value="Unassembled WGS sequence"/>
</dbReference>
<evidence type="ECO:0000256" key="2">
    <source>
        <dbReference type="ARBA" id="ARBA00004892"/>
    </source>
</evidence>
<dbReference type="GO" id="GO:0008880">
    <property type="term" value="F:glucuronate isomerase activity"/>
    <property type="evidence" value="ECO:0007669"/>
    <property type="project" value="UniProtKB-EC"/>
</dbReference>
<sequence>MKPFLDKDFLLGSDTARALYHDHAEKMPIVDYHCHIDPNEIADDRRYESITQVWLGGDHYKWRAMRSAGVPERLITGDADPEEKFLAWAETVPKLIGNPLYHWTHLELQRYFGIDEPLSGRNAKAVYRACNEALAKPELSVRGIIKKSNVKLICTTDDPADGLSAHARIAADPTCEVAVLPAFRPDKAMRADKP</sequence>
<feature type="non-terminal residue" evidence="7">
    <location>
        <position position="194"/>
    </location>
</feature>